<dbReference type="STRING" id="230819.A0A5C3L5X8"/>
<dbReference type="PROSITE" id="PS00332">
    <property type="entry name" value="SOD_CU_ZN_2"/>
    <property type="match status" value="1"/>
</dbReference>
<dbReference type="EC" id="1.15.1.1" evidence="7"/>
<dbReference type="Gene3D" id="2.60.40.200">
    <property type="entry name" value="Superoxide dismutase, copper/zinc binding domain"/>
    <property type="match status" value="1"/>
</dbReference>
<keyword evidence="6 7" id="KW-0186">Copper</keyword>
<dbReference type="PROSITE" id="PS00087">
    <property type="entry name" value="SOD_CU_ZN_1"/>
    <property type="match status" value="1"/>
</dbReference>
<organism evidence="9 10">
    <name type="scientific">Coprinopsis marcescibilis</name>
    <name type="common">Agaric fungus</name>
    <name type="synonym">Psathyrella marcescibilis</name>
    <dbReference type="NCBI Taxonomy" id="230819"/>
    <lineage>
        <taxon>Eukaryota</taxon>
        <taxon>Fungi</taxon>
        <taxon>Dikarya</taxon>
        <taxon>Basidiomycota</taxon>
        <taxon>Agaricomycotina</taxon>
        <taxon>Agaricomycetes</taxon>
        <taxon>Agaricomycetidae</taxon>
        <taxon>Agaricales</taxon>
        <taxon>Agaricineae</taxon>
        <taxon>Psathyrellaceae</taxon>
        <taxon>Coprinopsis</taxon>
    </lineage>
</organism>
<evidence type="ECO:0000256" key="6">
    <source>
        <dbReference type="ARBA" id="ARBA00023008"/>
    </source>
</evidence>
<dbReference type="CDD" id="cd00305">
    <property type="entry name" value="Cu-Zn_Superoxide_Dismutase"/>
    <property type="match status" value="1"/>
</dbReference>
<dbReference type="InterPro" id="IPR001424">
    <property type="entry name" value="SOD_Cu_Zn_dom"/>
</dbReference>
<dbReference type="GO" id="GO:0005507">
    <property type="term" value="F:copper ion binding"/>
    <property type="evidence" value="ECO:0007669"/>
    <property type="project" value="InterPro"/>
</dbReference>
<keyword evidence="5 7" id="KW-0560">Oxidoreductase</keyword>
<evidence type="ECO:0000313" key="10">
    <source>
        <dbReference type="Proteomes" id="UP000307440"/>
    </source>
</evidence>
<dbReference type="InterPro" id="IPR036423">
    <property type="entry name" value="SOD-like_Cu/Zn_dom_sf"/>
</dbReference>
<dbReference type="PANTHER" id="PTHR10003">
    <property type="entry name" value="SUPEROXIDE DISMUTASE CU-ZN -RELATED"/>
    <property type="match status" value="1"/>
</dbReference>
<evidence type="ECO:0000256" key="4">
    <source>
        <dbReference type="ARBA" id="ARBA00022862"/>
    </source>
</evidence>
<comment type="cofactor">
    <cofactor evidence="7">
        <name>Zn(2+)</name>
        <dbReference type="ChEBI" id="CHEBI:29105"/>
    </cofactor>
    <text evidence="7">Binds 1 zinc ion per subunit.</text>
</comment>
<protein>
    <recommendedName>
        <fullName evidence="7">Superoxide dismutase [Cu-Zn]</fullName>
        <ecNumber evidence="7">1.15.1.1</ecNumber>
    </recommendedName>
</protein>
<name>A0A5C3L5X8_COPMA</name>
<dbReference type="InterPro" id="IPR024134">
    <property type="entry name" value="SOD_Cu/Zn_/chaperone"/>
</dbReference>
<dbReference type="InterPro" id="IPR018152">
    <property type="entry name" value="SOD_Cu/Zn_BS"/>
</dbReference>
<dbReference type="PRINTS" id="PR00068">
    <property type="entry name" value="CUZNDISMTASE"/>
</dbReference>
<comment type="catalytic activity">
    <reaction evidence="7">
        <text>2 superoxide + 2 H(+) = H2O2 + O2</text>
        <dbReference type="Rhea" id="RHEA:20696"/>
        <dbReference type="ChEBI" id="CHEBI:15378"/>
        <dbReference type="ChEBI" id="CHEBI:15379"/>
        <dbReference type="ChEBI" id="CHEBI:16240"/>
        <dbReference type="ChEBI" id="CHEBI:18421"/>
        <dbReference type="EC" id="1.15.1.1"/>
    </reaction>
</comment>
<gene>
    <name evidence="9" type="ORF">FA15DRAFT_613012</name>
</gene>
<dbReference type="GO" id="GO:0004784">
    <property type="term" value="F:superoxide dismutase activity"/>
    <property type="evidence" value="ECO:0007669"/>
    <property type="project" value="UniProtKB-EC"/>
</dbReference>
<keyword evidence="10" id="KW-1185">Reference proteome</keyword>
<evidence type="ECO:0000256" key="3">
    <source>
        <dbReference type="ARBA" id="ARBA00022833"/>
    </source>
</evidence>
<evidence type="ECO:0000256" key="1">
    <source>
        <dbReference type="ARBA" id="ARBA00010457"/>
    </source>
</evidence>
<dbReference type="EMBL" id="ML210159">
    <property type="protein sequence ID" value="TFK28075.1"/>
    <property type="molecule type" value="Genomic_DNA"/>
</dbReference>
<dbReference type="FunFam" id="2.60.40.200:FF:000001">
    <property type="entry name" value="Superoxide dismutase [Cu-Zn]"/>
    <property type="match status" value="1"/>
</dbReference>
<accession>A0A5C3L5X8</accession>
<dbReference type="OrthoDB" id="2015551at2759"/>
<sequence length="176" mass="18011">MVSPAYGLFWHPFIPQPPAAPLVTKAVVVLSGAGTAKGTVYFQQATKTSPVKITGELTGLDANSLRGFHVHQAGDLTNGCASAGPHYNPLNRTHGAPTSKDRHVGDLGNIKTNETGVAILSFEDRLISLNGAYSIIGRAVVLHAGTDDLGLGGNQDSLTTGNAGGRAACGVIALTA</sequence>
<evidence type="ECO:0000256" key="7">
    <source>
        <dbReference type="RuleBase" id="RU000393"/>
    </source>
</evidence>
<evidence type="ECO:0000256" key="2">
    <source>
        <dbReference type="ARBA" id="ARBA00022723"/>
    </source>
</evidence>
<evidence type="ECO:0000313" key="9">
    <source>
        <dbReference type="EMBL" id="TFK28075.1"/>
    </source>
</evidence>
<comment type="function">
    <text evidence="7">Destroys radicals which are normally produced within the cells and which are toxic to biological systems.</text>
</comment>
<keyword evidence="2 7" id="KW-0479">Metal-binding</keyword>
<keyword evidence="4" id="KW-0049">Antioxidant</keyword>
<dbReference type="Pfam" id="PF00080">
    <property type="entry name" value="Sod_Cu"/>
    <property type="match status" value="1"/>
</dbReference>
<comment type="cofactor">
    <cofactor evidence="7">
        <name>Cu cation</name>
        <dbReference type="ChEBI" id="CHEBI:23378"/>
    </cofactor>
    <text evidence="7">Binds 1 copper ion per subunit.</text>
</comment>
<reference evidence="9 10" key="1">
    <citation type="journal article" date="2019" name="Nat. Ecol. Evol.">
        <title>Megaphylogeny resolves global patterns of mushroom evolution.</title>
        <authorList>
            <person name="Varga T."/>
            <person name="Krizsan K."/>
            <person name="Foldi C."/>
            <person name="Dima B."/>
            <person name="Sanchez-Garcia M."/>
            <person name="Sanchez-Ramirez S."/>
            <person name="Szollosi G.J."/>
            <person name="Szarkandi J.G."/>
            <person name="Papp V."/>
            <person name="Albert L."/>
            <person name="Andreopoulos W."/>
            <person name="Angelini C."/>
            <person name="Antonin V."/>
            <person name="Barry K.W."/>
            <person name="Bougher N.L."/>
            <person name="Buchanan P."/>
            <person name="Buyck B."/>
            <person name="Bense V."/>
            <person name="Catcheside P."/>
            <person name="Chovatia M."/>
            <person name="Cooper J."/>
            <person name="Damon W."/>
            <person name="Desjardin D."/>
            <person name="Finy P."/>
            <person name="Geml J."/>
            <person name="Haridas S."/>
            <person name="Hughes K."/>
            <person name="Justo A."/>
            <person name="Karasinski D."/>
            <person name="Kautmanova I."/>
            <person name="Kiss B."/>
            <person name="Kocsube S."/>
            <person name="Kotiranta H."/>
            <person name="LaButti K.M."/>
            <person name="Lechner B.E."/>
            <person name="Liimatainen K."/>
            <person name="Lipzen A."/>
            <person name="Lukacs Z."/>
            <person name="Mihaltcheva S."/>
            <person name="Morgado L.N."/>
            <person name="Niskanen T."/>
            <person name="Noordeloos M.E."/>
            <person name="Ohm R.A."/>
            <person name="Ortiz-Santana B."/>
            <person name="Ovrebo C."/>
            <person name="Racz N."/>
            <person name="Riley R."/>
            <person name="Savchenko A."/>
            <person name="Shiryaev A."/>
            <person name="Soop K."/>
            <person name="Spirin V."/>
            <person name="Szebenyi C."/>
            <person name="Tomsovsky M."/>
            <person name="Tulloss R.E."/>
            <person name="Uehling J."/>
            <person name="Grigoriev I.V."/>
            <person name="Vagvolgyi C."/>
            <person name="Papp T."/>
            <person name="Martin F.M."/>
            <person name="Miettinen O."/>
            <person name="Hibbett D.S."/>
            <person name="Nagy L.G."/>
        </authorList>
    </citation>
    <scope>NUCLEOTIDE SEQUENCE [LARGE SCALE GENOMIC DNA]</scope>
    <source>
        <strain evidence="9 10">CBS 121175</strain>
    </source>
</reference>
<evidence type="ECO:0000259" key="8">
    <source>
        <dbReference type="Pfam" id="PF00080"/>
    </source>
</evidence>
<evidence type="ECO:0000256" key="5">
    <source>
        <dbReference type="ARBA" id="ARBA00023002"/>
    </source>
</evidence>
<comment type="similarity">
    <text evidence="1 7">Belongs to the Cu-Zn superoxide dismutase family.</text>
</comment>
<dbReference type="AlphaFoldDB" id="A0A5C3L5X8"/>
<proteinExistence type="inferred from homology"/>
<keyword evidence="3 7" id="KW-0862">Zinc</keyword>
<dbReference type="SUPFAM" id="SSF49329">
    <property type="entry name" value="Cu,Zn superoxide dismutase-like"/>
    <property type="match status" value="1"/>
</dbReference>
<feature type="domain" description="Superoxide dismutase copper/zinc binding" evidence="8">
    <location>
        <begin position="37"/>
        <end position="172"/>
    </location>
</feature>
<dbReference type="Proteomes" id="UP000307440">
    <property type="component" value="Unassembled WGS sequence"/>
</dbReference>